<protein>
    <submittedName>
        <fullName evidence="1">Uncharacterized protein</fullName>
    </submittedName>
</protein>
<proteinExistence type="predicted"/>
<organism evidence="1 2">
    <name type="scientific">Giardia intestinalis</name>
    <name type="common">Giardia lamblia</name>
    <dbReference type="NCBI Taxonomy" id="5741"/>
    <lineage>
        <taxon>Eukaryota</taxon>
        <taxon>Metamonada</taxon>
        <taxon>Diplomonadida</taxon>
        <taxon>Hexamitidae</taxon>
        <taxon>Giardiinae</taxon>
        <taxon>Giardia</taxon>
    </lineage>
</organism>
<feature type="non-terminal residue" evidence="1">
    <location>
        <position position="1"/>
    </location>
</feature>
<gene>
    <name evidence="1" type="ORF">DHA2_16876</name>
</gene>
<dbReference type="VEuPathDB" id="GiardiaDB:QR46_2970"/>
<sequence>VITEHEIFGAALCGLSNMISQINHRIPPVITIKDDELLINTCYAIKALFEGPFHLFTTLTRESTMRSATLLRRFFYIDDHNSESKKHMRDQFLSDTKVRGQVAIIVAIHTLRTLNVTIDSLEVIHTRIATFHQMYKANSIARLKDSSLMAHFFGFRDVGHVLECYGLTLQIKKEDRVHAEFQQMERQFIAATKLDLYRDIAVGLSLCMLKTYCNFLEKEQSPLVFSQDDLDRQIKTVHDVEFAAYFATPIPLYLITAAEVSIFVIYSSCIMNSFTKHADDFVEYACSCGKIPYSTTVERYRKYYKQYETELRAQLNQ</sequence>
<accession>V6TL71</accession>
<comment type="caution">
    <text evidence="1">The sequence shown here is derived from an EMBL/GenBank/DDBJ whole genome shotgun (WGS) entry which is preliminary data.</text>
</comment>
<dbReference type="AlphaFoldDB" id="V6TL71"/>
<dbReference type="VEuPathDB" id="GiardiaDB:GL50803_0016876"/>
<dbReference type="Proteomes" id="UP000018320">
    <property type="component" value="Unassembled WGS sequence"/>
</dbReference>
<name>V6TL71_GIAIN</name>
<reference evidence="1 2" key="2">
    <citation type="journal article" date="2013" name="Genome Biol. Evol.">
        <title>Genome sequencing of Giardia lamblia genotypes A2 and B isolates (DH and GS) and comparative analysis with the genomes of genotypes A1 and E (WB and Pig).</title>
        <authorList>
            <person name="Adam R.D."/>
            <person name="Dahlstrom E.W."/>
            <person name="Martens C.A."/>
            <person name="Bruno D.P."/>
            <person name="Barbian K.D."/>
            <person name="Ricklefs S.M."/>
            <person name="Hernandez M.M."/>
            <person name="Narla N.P."/>
            <person name="Patel R.B."/>
            <person name="Porcella S.F."/>
            <person name="Nash T.E."/>
        </authorList>
    </citation>
    <scope>NUCLEOTIDE SEQUENCE [LARGE SCALE GENOMIC DNA]</scope>
    <source>
        <strain evidence="1 2">DH</strain>
    </source>
</reference>
<dbReference type="VEuPathDB" id="GiardiaDB:DHA2_16876"/>
<reference evidence="2" key="1">
    <citation type="submission" date="2012-02" db="EMBL/GenBank/DDBJ databases">
        <title>Genome sequencing of Giardia lamblia Genotypes A2 and B isolates (DH and GS) and comparative analysis with the genomes of Genotypes A1 and E (WB and Pig).</title>
        <authorList>
            <person name="Adam R."/>
            <person name="Dahlstrom E."/>
            <person name="Martens C."/>
            <person name="Bruno D."/>
            <person name="Barbian K."/>
            <person name="Porcella S.F."/>
            <person name="Nash T."/>
        </authorList>
    </citation>
    <scope>NUCLEOTIDE SEQUENCE</scope>
    <source>
        <strain evidence="2">DH</strain>
    </source>
</reference>
<dbReference type="EMBL" id="AHGT01000003">
    <property type="protein sequence ID" value="ESU39404.1"/>
    <property type="molecule type" value="Genomic_DNA"/>
</dbReference>
<evidence type="ECO:0000313" key="1">
    <source>
        <dbReference type="EMBL" id="ESU39404.1"/>
    </source>
</evidence>
<evidence type="ECO:0000313" key="2">
    <source>
        <dbReference type="Proteomes" id="UP000018320"/>
    </source>
</evidence>